<sequence>MEELEREFIQRVTEAVGKTVEDFDREVEAAKDANDLKKVLTDIKQQSDISAMVLDFMEYLSGGDI</sequence>
<dbReference type="EMBL" id="LFZW01000001">
    <property type="protein sequence ID" value="KMY49029.1"/>
    <property type="molecule type" value="Genomic_DNA"/>
</dbReference>
<evidence type="ECO:0000313" key="1">
    <source>
        <dbReference type="EMBL" id="KMY49029.1"/>
    </source>
</evidence>
<name>A0A0K9GQR3_9BACI</name>
<gene>
    <name evidence="1" type="ORF">AC625_05495</name>
</gene>
<protein>
    <submittedName>
        <fullName evidence="1">Uncharacterized protein</fullName>
    </submittedName>
</protein>
<evidence type="ECO:0000313" key="2">
    <source>
        <dbReference type="Proteomes" id="UP000037146"/>
    </source>
</evidence>
<proteinExistence type="predicted"/>
<organism evidence="1 2">
    <name type="scientific">Peribacillus loiseleuriae</name>
    <dbReference type="NCBI Taxonomy" id="1679170"/>
    <lineage>
        <taxon>Bacteria</taxon>
        <taxon>Bacillati</taxon>
        <taxon>Bacillota</taxon>
        <taxon>Bacilli</taxon>
        <taxon>Bacillales</taxon>
        <taxon>Bacillaceae</taxon>
        <taxon>Peribacillus</taxon>
    </lineage>
</organism>
<dbReference type="Proteomes" id="UP000037146">
    <property type="component" value="Unassembled WGS sequence"/>
</dbReference>
<accession>A0A0K9GQR3</accession>
<dbReference type="PATRIC" id="fig|1679170.3.peg.1177"/>
<dbReference type="STRING" id="1679170.AC625_05495"/>
<dbReference type="RefSeq" id="WP_049680361.1">
    <property type="nucleotide sequence ID" value="NZ_LFZW01000001.1"/>
</dbReference>
<keyword evidence="2" id="KW-1185">Reference proteome</keyword>
<dbReference type="AlphaFoldDB" id="A0A0K9GQR3"/>
<comment type="caution">
    <text evidence="1">The sequence shown here is derived from an EMBL/GenBank/DDBJ whole genome shotgun (WGS) entry which is preliminary data.</text>
</comment>
<reference evidence="2" key="1">
    <citation type="submission" date="2015-07" db="EMBL/GenBank/DDBJ databases">
        <title>Genome sequencing project for genomic taxonomy and phylogenomics of Bacillus-like bacteria.</title>
        <authorList>
            <person name="Liu B."/>
            <person name="Wang J."/>
            <person name="Zhu Y."/>
            <person name="Liu G."/>
            <person name="Chen Q."/>
            <person name="Chen Z."/>
            <person name="Lan J."/>
            <person name="Che J."/>
            <person name="Ge C."/>
            <person name="Shi H."/>
            <person name="Pan Z."/>
            <person name="Liu X."/>
        </authorList>
    </citation>
    <scope>NUCLEOTIDE SEQUENCE [LARGE SCALE GENOMIC DNA]</scope>
    <source>
        <strain evidence="2">FJAT-27997</strain>
    </source>
</reference>